<keyword evidence="1" id="KW-0732">Signal</keyword>
<feature type="domain" description="Alpha/beta hydrolase" evidence="2">
    <location>
        <begin position="44"/>
        <end position="466"/>
    </location>
</feature>
<evidence type="ECO:0000256" key="1">
    <source>
        <dbReference type="SAM" id="SignalP"/>
    </source>
</evidence>
<evidence type="ECO:0000313" key="4">
    <source>
        <dbReference type="Proteomes" id="UP000199236"/>
    </source>
</evidence>
<keyword evidence="4" id="KW-1185">Reference proteome</keyword>
<evidence type="ECO:0000259" key="2">
    <source>
        <dbReference type="Pfam" id="PF20091"/>
    </source>
</evidence>
<feature type="chain" id="PRO_5011630562" description="Alpha/beta hydrolase domain-containing protein" evidence="1">
    <location>
        <begin position="29"/>
        <end position="478"/>
    </location>
</feature>
<reference evidence="3 4" key="1">
    <citation type="submission" date="2016-10" db="EMBL/GenBank/DDBJ databases">
        <authorList>
            <person name="de Groot N.N."/>
        </authorList>
    </citation>
    <scope>NUCLEOTIDE SEQUENCE [LARGE SCALE GENOMIC DNA]</scope>
    <source>
        <strain evidence="3 4">CGMCC 1.9157</strain>
    </source>
</reference>
<sequence>MNVRYHRTIPLYLSAMLIASVATLSAQADETIPAKLTLIDVPATSPMSAAAIDLSSKGYTETEYFTEGKAHRYRGATIGALDTASIIDDGWSYKSRVLLRIPRPEKFNGTLVVEWTNVTAGQDIDFAFAEMHDFLTSEGYAIATVSAQAIGVERLRSWSPQRYETLTVSANNQDPSDGSIIDACSGRVACPGDPLSWDIFSQTVAALEAKGNGTSPLENYDVRSVIAIGQSQSAFRLAVYYNTIQPLTNLFDGFVMYDLAPQLRSDQTVPAISVNSEATADLFAPTTTSEFTRVWDLAGAAHSSVYGRDYVDGMVLRDKSLMGPSGPQTFTQMLASQNCTFPPSYSKIETGNVLASALRSVELWTAGGKPAAASKMFARDEAGKVKHDPEGLPEGGLQLPEFSVPTTSYKINGPTIFCTLSGYQTDLSTAELLSRYGNRESYLKAVNDEAKGLIEEGYLLPSGAEVIRQRAEAVSFAD</sequence>
<dbReference type="AlphaFoldDB" id="A0A1I5N686"/>
<accession>A0A1I5N686</accession>
<name>A0A1I5N686_9HYPH</name>
<evidence type="ECO:0000313" key="3">
    <source>
        <dbReference type="EMBL" id="SFP17389.1"/>
    </source>
</evidence>
<gene>
    <name evidence="3" type="ORF">SAMN04488056_12617</name>
</gene>
<feature type="signal peptide" evidence="1">
    <location>
        <begin position="1"/>
        <end position="28"/>
    </location>
</feature>
<proteinExistence type="predicted"/>
<dbReference type="RefSeq" id="WP_090075692.1">
    <property type="nucleotide sequence ID" value="NZ_FOVR01000026.1"/>
</dbReference>
<dbReference type="Pfam" id="PF20091">
    <property type="entry name" value="Abhydrolase_10"/>
    <property type="match status" value="1"/>
</dbReference>
<protein>
    <recommendedName>
        <fullName evidence="2">Alpha/beta hydrolase domain-containing protein</fullName>
    </recommendedName>
</protein>
<dbReference type="EMBL" id="FOVR01000026">
    <property type="protein sequence ID" value="SFP17389.1"/>
    <property type="molecule type" value="Genomic_DNA"/>
</dbReference>
<organism evidence="3 4">
    <name type="scientific">Cohaesibacter marisflavi</name>
    <dbReference type="NCBI Taxonomy" id="655353"/>
    <lineage>
        <taxon>Bacteria</taxon>
        <taxon>Pseudomonadati</taxon>
        <taxon>Pseudomonadota</taxon>
        <taxon>Alphaproteobacteria</taxon>
        <taxon>Hyphomicrobiales</taxon>
        <taxon>Cohaesibacteraceae</taxon>
    </lineage>
</organism>
<dbReference type="OrthoDB" id="9779952at2"/>
<dbReference type="InterPro" id="IPR045394">
    <property type="entry name" value="Abhydrolase_dom"/>
</dbReference>
<dbReference type="Proteomes" id="UP000199236">
    <property type="component" value="Unassembled WGS sequence"/>
</dbReference>